<dbReference type="InterPro" id="IPR036162">
    <property type="entry name" value="Resolvase-like_N_sf"/>
</dbReference>
<dbReference type="AlphaFoldDB" id="A0A7W3JGJ6"/>
<dbReference type="PANTHER" id="PTHR30461:SF23">
    <property type="entry name" value="DNA RECOMBINASE-RELATED"/>
    <property type="match status" value="1"/>
</dbReference>
<dbReference type="CDD" id="cd00338">
    <property type="entry name" value="Ser_Recombinase"/>
    <property type="match status" value="1"/>
</dbReference>
<sequence length="461" mass="51191">MTRVAIYVRQSQDHQEGIERQLTRTRALALSRSWTVSAEYEDNAASASKVRGAKSAWGRMLKDAEDGQFTHVIAVDLDRLIRSQRDMLTLLDLGLKIVTVDGEIDLTTADGEFRATMLTALARFEVARKGERQKRANIARVAAGRPVPGRRRYGYEPDNVTPREEEAVIVRRAFAHILSGGTVYGLAKELNAEGVPRANSKVVRWEPRRVRDLINVVAYGGQVQHQGVVTEGTAITPLVSREDAEAARAILADPSRRTSPGNVAKHLLSNIAICGECGGPLVMMRGYRCGNTNGNHVFIRKDVADSIVIEEIGWRFLTQGTPHDTAHESNTIRKLLSESAELSTRRTQVTELAMMPGIDMARIRRELSEIDALSLEVGESIARERGQLASADLAAEVKRMWAEAQADNGDEAGWPEFWASLGIERQREILRTSFRITIHSARKYPKSPSRDVERLVVEPLS</sequence>
<dbReference type="InterPro" id="IPR050639">
    <property type="entry name" value="SSR_resolvase"/>
</dbReference>
<proteinExistence type="predicted"/>
<dbReference type="SUPFAM" id="SSF53041">
    <property type="entry name" value="Resolvase-like"/>
    <property type="match status" value="1"/>
</dbReference>
<dbReference type="PANTHER" id="PTHR30461">
    <property type="entry name" value="DNA-INVERTASE FROM LAMBDOID PROPHAGE"/>
    <property type="match status" value="1"/>
</dbReference>
<evidence type="ECO:0000259" key="2">
    <source>
        <dbReference type="PROSITE" id="PS51737"/>
    </source>
</evidence>
<evidence type="ECO:0000259" key="1">
    <source>
        <dbReference type="PROSITE" id="PS51736"/>
    </source>
</evidence>
<evidence type="ECO:0000313" key="4">
    <source>
        <dbReference type="EMBL" id="MBA8812418.1"/>
    </source>
</evidence>
<dbReference type="Pfam" id="PF07508">
    <property type="entry name" value="Recombinase"/>
    <property type="match status" value="1"/>
</dbReference>
<dbReference type="Pfam" id="PF00239">
    <property type="entry name" value="Resolvase"/>
    <property type="match status" value="1"/>
</dbReference>
<keyword evidence="5" id="KW-1185">Reference proteome</keyword>
<dbReference type="Gene3D" id="3.40.50.1390">
    <property type="entry name" value="Resolvase, N-terminal catalytic domain"/>
    <property type="match status" value="1"/>
</dbReference>
<dbReference type="PROSITE" id="PS51736">
    <property type="entry name" value="RECOMBINASES_3"/>
    <property type="match status" value="1"/>
</dbReference>
<protein>
    <submittedName>
        <fullName evidence="4">DNA invertase Pin-like site-specific DNA recombinase</fullName>
    </submittedName>
</protein>
<dbReference type="Gene3D" id="3.90.1750.20">
    <property type="entry name" value="Putative Large Serine Recombinase, Chain B, Domain 2"/>
    <property type="match status" value="1"/>
</dbReference>
<reference evidence="4 6" key="2">
    <citation type="submission" date="2020-07" db="EMBL/GenBank/DDBJ databases">
        <title>Sequencing the genomes of 1000 actinobacteria strains.</title>
        <authorList>
            <person name="Klenk H.-P."/>
        </authorList>
    </citation>
    <scope>NUCLEOTIDE SEQUENCE [LARGE SCALE GENOMIC DNA]</scope>
    <source>
        <strain evidence="4 6">DSM 10309</strain>
    </source>
</reference>
<dbReference type="InterPro" id="IPR006119">
    <property type="entry name" value="Resolv_N"/>
</dbReference>
<dbReference type="InterPro" id="IPR038109">
    <property type="entry name" value="DNA_bind_recomb_sf"/>
</dbReference>
<name>A0A7W3JGJ6_9MICO</name>
<dbReference type="GO" id="GO:0000150">
    <property type="term" value="F:DNA strand exchange activity"/>
    <property type="evidence" value="ECO:0007669"/>
    <property type="project" value="InterPro"/>
</dbReference>
<dbReference type="PROSITE" id="PS51737">
    <property type="entry name" value="RECOMBINASE_DNA_BIND"/>
    <property type="match status" value="1"/>
</dbReference>
<dbReference type="Proteomes" id="UP000522688">
    <property type="component" value="Unassembled WGS sequence"/>
</dbReference>
<dbReference type="OrthoDB" id="4500247at2"/>
<feature type="domain" description="Recombinase" evidence="2">
    <location>
        <begin position="152"/>
        <end position="257"/>
    </location>
</feature>
<accession>A0A7W3JGJ6</accession>
<dbReference type="InterPro" id="IPR011109">
    <property type="entry name" value="DNA_bind_recombinase_dom"/>
</dbReference>
<feature type="domain" description="Resolvase/invertase-type recombinase catalytic" evidence="1">
    <location>
        <begin position="3"/>
        <end position="144"/>
    </location>
</feature>
<dbReference type="GO" id="GO:0003677">
    <property type="term" value="F:DNA binding"/>
    <property type="evidence" value="ECO:0007669"/>
    <property type="project" value="InterPro"/>
</dbReference>
<dbReference type="RefSeq" id="WP_146851983.1">
    <property type="nucleotide sequence ID" value="NZ_BAAAHR010000002.1"/>
</dbReference>
<dbReference type="Proteomes" id="UP000321154">
    <property type="component" value="Unassembled WGS sequence"/>
</dbReference>
<evidence type="ECO:0000313" key="5">
    <source>
        <dbReference type="Proteomes" id="UP000321154"/>
    </source>
</evidence>
<comment type="caution">
    <text evidence="4">The sequence shown here is derived from an EMBL/GenBank/DDBJ whole genome shotgun (WGS) entry which is preliminary data.</text>
</comment>
<gene>
    <name evidence="4" type="ORF">FB463_000642</name>
    <name evidence="3" type="ORF">FFA01_01760</name>
</gene>
<dbReference type="EMBL" id="BJUV01000001">
    <property type="protein sequence ID" value="GEK81867.1"/>
    <property type="molecule type" value="Genomic_DNA"/>
</dbReference>
<evidence type="ECO:0000313" key="3">
    <source>
        <dbReference type="EMBL" id="GEK81867.1"/>
    </source>
</evidence>
<organism evidence="4 6">
    <name type="scientific">Frigoribacterium faeni</name>
    <dbReference type="NCBI Taxonomy" id="145483"/>
    <lineage>
        <taxon>Bacteria</taxon>
        <taxon>Bacillati</taxon>
        <taxon>Actinomycetota</taxon>
        <taxon>Actinomycetes</taxon>
        <taxon>Micrococcales</taxon>
        <taxon>Microbacteriaceae</taxon>
        <taxon>Frigoribacterium</taxon>
    </lineage>
</organism>
<reference evidence="3 5" key="1">
    <citation type="submission" date="2019-07" db="EMBL/GenBank/DDBJ databases">
        <title>Whole genome shotgun sequence of Frigoribacterium faeni NBRC 103066.</title>
        <authorList>
            <person name="Hosoyama A."/>
            <person name="Uohara A."/>
            <person name="Ohji S."/>
            <person name="Ichikawa N."/>
        </authorList>
    </citation>
    <scope>NUCLEOTIDE SEQUENCE [LARGE SCALE GENOMIC DNA]</scope>
    <source>
        <strain evidence="3 5">NBRC 103066</strain>
    </source>
</reference>
<evidence type="ECO:0000313" key="6">
    <source>
        <dbReference type="Proteomes" id="UP000522688"/>
    </source>
</evidence>
<dbReference type="SMART" id="SM00857">
    <property type="entry name" value="Resolvase"/>
    <property type="match status" value="1"/>
</dbReference>
<dbReference type="EMBL" id="JACGWW010000001">
    <property type="protein sequence ID" value="MBA8812418.1"/>
    <property type="molecule type" value="Genomic_DNA"/>
</dbReference>